<dbReference type="SUPFAM" id="SSF110849">
    <property type="entry name" value="ParB/Sulfiredoxin"/>
    <property type="match status" value="1"/>
</dbReference>
<dbReference type="GO" id="GO:0005694">
    <property type="term" value="C:chromosome"/>
    <property type="evidence" value="ECO:0007669"/>
    <property type="project" value="TreeGrafter"/>
</dbReference>
<organism evidence="3 4">
    <name type="scientific">Paraburkholderia humisilvae</name>
    <dbReference type="NCBI Taxonomy" id="627669"/>
    <lineage>
        <taxon>Bacteria</taxon>
        <taxon>Pseudomonadati</taxon>
        <taxon>Pseudomonadota</taxon>
        <taxon>Betaproteobacteria</taxon>
        <taxon>Burkholderiales</taxon>
        <taxon>Burkholderiaceae</taxon>
        <taxon>Paraburkholderia</taxon>
    </lineage>
</organism>
<dbReference type="Proteomes" id="UP000494363">
    <property type="component" value="Unassembled WGS sequence"/>
</dbReference>
<evidence type="ECO:0000256" key="1">
    <source>
        <dbReference type="ARBA" id="ARBA00006295"/>
    </source>
</evidence>
<dbReference type="Gene3D" id="1.10.10.730">
    <property type="entry name" value="KorB DNA-binding domain"/>
    <property type="match status" value="1"/>
</dbReference>
<evidence type="ECO:0000313" key="3">
    <source>
        <dbReference type="EMBL" id="CAB3762432.1"/>
    </source>
</evidence>
<dbReference type="PANTHER" id="PTHR33375:SF1">
    <property type="entry name" value="CHROMOSOME-PARTITIONING PROTEIN PARB-RELATED"/>
    <property type="match status" value="1"/>
</dbReference>
<feature type="domain" description="ParB-like N-terminal" evidence="2">
    <location>
        <begin position="27"/>
        <end position="116"/>
    </location>
</feature>
<evidence type="ECO:0000313" key="4">
    <source>
        <dbReference type="Proteomes" id="UP000494363"/>
    </source>
</evidence>
<dbReference type="InterPro" id="IPR003115">
    <property type="entry name" value="ParB_N"/>
</dbReference>
<dbReference type="AlphaFoldDB" id="A0A6J5EB82"/>
<dbReference type="Pfam" id="PF02195">
    <property type="entry name" value="ParB_N"/>
    <property type="match status" value="1"/>
</dbReference>
<accession>A0A6J5EB82</accession>
<dbReference type="PANTHER" id="PTHR33375">
    <property type="entry name" value="CHROMOSOME-PARTITIONING PROTEIN PARB-RELATED"/>
    <property type="match status" value="1"/>
</dbReference>
<dbReference type="Gene3D" id="3.90.1530.30">
    <property type="match status" value="1"/>
</dbReference>
<dbReference type="NCBIfam" id="TIGR00180">
    <property type="entry name" value="parB_part"/>
    <property type="match status" value="1"/>
</dbReference>
<dbReference type="InterPro" id="IPR042075">
    <property type="entry name" value="KorB_DNA-db"/>
</dbReference>
<dbReference type="SUPFAM" id="SSF109709">
    <property type="entry name" value="KorB DNA-binding domain-like"/>
    <property type="match status" value="1"/>
</dbReference>
<protein>
    <submittedName>
        <fullName evidence="3">Nucleoid occlusion protein</fullName>
    </submittedName>
</protein>
<dbReference type="RefSeq" id="WP_175228507.1">
    <property type="nucleotide sequence ID" value="NZ_CADIKH010000020.1"/>
</dbReference>
<dbReference type="InterPro" id="IPR004437">
    <property type="entry name" value="ParB/RepB/Spo0J"/>
</dbReference>
<reference evidence="3 4" key="1">
    <citation type="submission" date="2020-04" db="EMBL/GenBank/DDBJ databases">
        <authorList>
            <person name="De Canck E."/>
        </authorList>
    </citation>
    <scope>NUCLEOTIDE SEQUENCE [LARGE SCALE GENOMIC DNA]</scope>
    <source>
        <strain evidence="3 4">LMG 29542</strain>
    </source>
</reference>
<dbReference type="GO" id="GO:0007059">
    <property type="term" value="P:chromosome segregation"/>
    <property type="evidence" value="ECO:0007669"/>
    <property type="project" value="TreeGrafter"/>
</dbReference>
<dbReference type="InterPro" id="IPR050336">
    <property type="entry name" value="Chromosome_partition/occlusion"/>
</dbReference>
<dbReference type="SMART" id="SM00470">
    <property type="entry name" value="ParB"/>
    <property type="match status" value="1"/>
</dbReference>
<sequence length="353" mass="38710">MAGRTRKAAVVPLNGDVFPVSDGPALQFVALDVIDMPEQVRTVFDEQTLAELAADVKVRGILQPVLLRTPVDGRYRFIAGERRIRAARMAGLSAVPALVGDVTDEAADDMQLAENIQREELSLQDEANAIRRLYDRLGKVDRVADRVKKSSAWVSKRLALTYEGFDWRARKLLEDGVTEDVELLQCVAKVGALSQSHATVLDMNIRQGKVGRKEARAVLAELKKSSVARKVPSSEEDDAGVRAVAKPEFDGRIALWELADNLRHEECPPAAELVDLFSIEQRTAILDVCRDGFELGASCAGLEALALVRRIAGLQVTEHLEDWTLAAFTLGAFGMPFELGTLLAEMRIAIRNG</sequence>
<dbReference type="GO" id="GO:0003677">
    <property type="term" value="F:DNA binding"/>
    <property type="evidence" value="ECO:0007669"/>
    <property type="project" value="InterPro"/>
</dbReference>
<proteinExistence type="inferred from homology"/>
<dbReference type="InterPro" id="IPR036086">
    <property type="entry name" value="ParB/Sulfiredoxin_sf"/>
</dbReference>
<keyword evidence="4" id="KW-1185">Reference proteome</keyword>
<comment type="similarity">
    <text evidence="1">Belongs to the ParB family.</text>
</comment>
<evidence type="ECO:0000259" key="2">
    <source>
        <dbReference type="SMART" id="SM00470"/>
    </source>
</evidence>
<dbReference type="EMBL" id="CADIKH010000020">
    <property type="protein sequence ID" value="CAB3762432.1"/>
    <property type="molecule type" value="Genomic_DNA"/>
</dbReference>
<name>A0A6J5EB82_9BURK</name>
<gene>
    <name evidence="3" type="primary">noc_5</name>
    <name evidence="3" type="ORF">LMG29542_04356</name>
</gene>